<proteinExistence type="predicted"/>
<organism evidence="3 5">
    <name type="scientific">Mycolicibacterium boenickei</name>
    <dbReference type="NCBI Taxonomy" id="146017"/>
    <lineage>
        <taxon>Bacteria</taxon>
        <taxon>Bacillati</taxon>
        <taxon>Actinomycetota</taxon>
        <taxon>Actinomycetes</taxon>
        <taxon>Mycobacteriales</taxon>
        <taxon>Mycobacteriaceae</taxon>
        <taxon>Mycolicibacterium</taxon>
    </lineage>
</organism>
<reference evidence="3 5" key="3">
    <citation type="journal article" date="2022" name="BMC Genomics">
        <title>Comparative genome analysis of mycobacteria focusing on tRNA and non-coding RNA.</title>
        <authorList>
            <person name="Behra P.R.K."/>
            <person name="Pettersson B.M.F."/>
            <person name="Ramesh M."/>
            <person name="Das S."/>
            <person name="Dasgupta S."/>
            <person name="Kirsebom L.A."/>
        </authorList>
    </citation>
    <scope>NUCLEOTIDE SEQUENCE [LARGE SCALE GENOMIC DNA]</scope>
    <source>
        <strain evidence="3 5">DSM 44677</strain>
    </source>
</reference>
<protein>
    <submittedName>
        <fullName evidence="3">FBP domain-containing protein</fullName>
    </submittedName>
</protein>
<evidence type="ECO:0000259" key="1">
    <source>
        <dbReference type="Pfam" id="PF16571"/>
    </source>
</evidence>
<reference evidence="2 4" key="1">
    <citation type="journal article" date="2019" name="Emerg. Microbes Infect.">
        <title>Comprehensive subspecies identification of 175 nontuberculous mycobacteria species based on 7547 genomic profiles.</title>
        <authorList>
            <person name="Matsumoto Y."/>
            <person name="Kinjo T."/>
            <person name="Motooka D."/>
            <person name="Nabeya D."/>
            <person name="Jung N."/>
            <person name="Uechi K."/>
            <person name="Horii T."/>
            <person name="Iida T."/>
            <person name="Fujita J."/>
            <person name="Nakamura S."/>
        </authorList>
    </citation>
    <scope>NUCLEOTIDE SEQUENCE [LARGE SCALE GENOMIC DNA]</scope>
    <source>
        <strain evidence="2 4">JCM 15653</strain>
    </source>
</reference>
<evidence type="ECO:0000313" key="5">
    <source>
        <dbReference type="Proteomes" id="UP001162885"/>
    </source>
</evidence>
<dbReference type="Pfam" id="PF16571">
    <property type="entry name" value="FBP_C"/>
    <property type="match status" value="1"/>
</dbReference>
<evidence type="ECO:0000313" key="4">
    <source>
        <dbReference type="Proteomes" id="UP000466683"/>
    </source>
</evidence>
<keyword evidence="4" id="KW-1185">Reference proteome</keyword>
<feature type="domain" description="Elongation factor G-binding protein C-terminal treble-clef zinc-finger" evidence="1">
    <location>
        <begin position="8"/>
        <end position="159"/>
    </location>
</feature>
<gene>
    <name evidence="3" type="ORF">H5U98_01885</name>
    <name evidence="2" type="ORF">MBOE_16080</name>
</gene>
<sequence>MDAYTPAQILKAFRGATRSEVKRVTFAANFDAVDFTTLEYYGWADPKIPRRAYLLVERPDGPLTLLLNRAAVKPRGRAMCTWCNDVNLTDEAVLYTVRRGGAAGRKGDTIGTMICANFGCSRNVRQLPPAYHKDTDLQRLREQQVEQLLRKVHGFVDKVLETEDRAWCASDQ</sequence>
<accession>A0AAX2ZYC8</accession>
<dbReference type="Proteomes" id="UP001162885">
    <property type="component" value="Chromosome"/>
</dbReference>
<dbReference type="InterPro" id="IPR032330">
    <property type="entry name" value="EF-G-binding_C"/>
</dbReference>
<evidence type="ECO:0000313" key="3">
    <source>
        <dbReference type="EMBL" id="UNC00234.1"/>
    </source>
</evidence>
<dbReference type="EMBL" id="AP022579">
    <property type="protein sequence ID" value="BBX89959.1"/>
    <property type="molecule type" value="Genomic_DNA"/>
</dbReference>
<dbReference type="Proteomes" id="UP000466683">
    <property type="component" value="Chromosome"/>
</dbReference>
<name>A0AAX2ZYC8_9MYCO</name>
<evidence type="ECO:0000313" key="2">
    <source>
        <dbReference type="EMBL" id="BBX89959.1"/>
    </source>
</evidence>
<dbReference type="AlphaFoldDB" id="A0AAX2ZYC8"/>
<dbReference type="RefSeq" id="WP_077739981.1">
    <property type="nucleotide sequence ID" value="NZ_AP022579.1"/>
</dbReference>
<dbReference type="EMBL" id="CP060016">
    <property type="protein sequence ID" value="UNC00234.1"/>
    <property type="molecule type" value="Genomic_DNA"/>
</dbReference>
<reference evidence="2" key="2">
    <citation type="submission" date="2020-02" db="EMBL/GenBank/DDBJ databases">
        <authorList>
            <person name="Matsumoto Y."/>
            <person name="Motooka D."/>
            <person name="Nakamura S."/>
        </authorList>
    </citation>
    <scope>NUCLEOTIDE SEQUENCE</scope>
    <source>
        <strain evidence="2">JCM 15653</strain>
    </source>
</reference>